<dbReference type="InterPro" id="IPR017972">
    <property type="entry name" value="Cyt_P450_CS"/>
</dbReference>
<accession>A0A6J6DE27</accession>
<comment type="similarity">
    <text evidence="1">Belongs to the cytochrome P450 family.</text>
</comment>
<dbReference type="PANTHER" id="PTHR46696:SF1">
    <property type="entry name" value="CYTOCHROME P450 YJIB-RELATED"/>
    <property type="match status" value="1"/>
</dbReference>
<gene>
    <name evidence="2" type="ORF">UFOPK1495_00197</name>
    <name evidence="3" type="ORF">UFOPK1603_00659</name>
    <name evidence="4" type="ORF">UFOPK1711_00651</name>
    <name evidence="5" type="ORF">UFOPK2143_00493</name>
    <name evidence="6" type="ORF">UFOPK2350_01248</name>
</gene>
<name>A0A6J6DE27_9ZZZZ</name>
<dbReference type="EMBL" id="CAEZSU010000012">
    <property type="protein sequence ID" value="CAB4541047.1"/>
    <property type="molecule type" value="Genomic_DNA"/>
</dbReference>
<dbReference type="GO" id="GO:0016705">
    <property type="term" value="F:oxidoreductase activity, acting on paired donors, with incorporation or reduction of molecular oxygen"/>
    <property type="evidence" value="ECO:0007669"/>
    <property type="project" value="InterPro"/>
</dbReference>
<dbReference type="InterPro" id="IPR036396">
    <property type="entry name" value="Cyt_P450_sf"/>
</dbReference>
<dbReference type="SUPFAM" id="SSF48264">
    <property type="entry name" value="Cytochrome P450"/>
    <property type="match status" value="1"/>
</dbReference>
<evidence type="ECO:0000313" key="4">
    <source>
        <dbReference type="EMBL" id="CAB4573270.1"/>
    </source>
</evidence>
<evidence type="ECO:0000313" key="3">
    <source>
        <dbReference type="EMBL" id="CAB4562290.1"/>
    </source>
</evidence>
<protein>
    <submittedName>
        <fullName evidence="3">Unannotated protein</fullName>
    </submittedName>
</protein>
<dbReference type="PRINTS" id="PR00385">
    <property type="entry name" value="P450"/>
</dbReference>
<dbReference type="EMBL" id="CAEZVV010000017">
    <property type="protein sequence ID" value="CAB4639353.1"/>
    <property type="molecule type" value="Genomic_DNA"/>
</dbReference>
<evidence type="ECO:0000313" key="5">
    <source>
        <dbReference type="EMBL" id="CAB4639353.1"/>
    </source>
</evidence>
<dbReference type="PRINTS" id="PR00359">
    <property type="entry name" value="BP450"/>
</dbReference>
<dbReference type="InterPro" id="IPR001128">
    <property type="entry name" value="Cyt_P450"/>
</dbReference>
<evidence type="ECO:0000313" key="2">
    <source>
        <dbReference type="EMBL" id="CAB4541047.1"/>
    </source>
</evidence>
<proteinExistence type="inferred from homology"/>
<dbReference type="AlphaFoldDB" id="A0A6J6DE27"/>
<organism evidence="3">
    <name type="scientific">freshwater metagenome</name>
    <dbReference type="NCBI Taxonomy" id="449393"/>
    <lineage>
        <taxon>unclassified sequences</taxon>
        <taxon>metagenomes</taxon>
        <taxon>ecological metagenomes</taxon>
    </lineage>
</organism>
<dbReference type="Pfam" id="PF00067">
    <property type="entry name" value="p450"/>
    <property type="match status" value="1"/>
</dbReference>
<dbReference type="GO" id="GO:0004497">
    <property type="term" value="F:monooxygenase activity"/>
    <property type="evidence" value="ECO:0007669"/>
    <property type="project" value="InterPro"/>
</dbReference>
<dbReference type="Gene3D" id="1.10.630.10">
    <property type="entry name" value="Cytochrome P450"/>
    <property type="match status" value="1"/>
</dbReference>
<dbReference type="EMBL" id="CAEZXE010000115">
    <property type="protein sequence ID" value="CAB4684760.1"/>
    <property type="molecule type" value="Genomic_DNA"/>
</dbReference>
<dbReference type="EMBL" id="CAEZTG010000046">
    <property type="protein sequence ID" value="CAB4562290.1"/>
    <property type="molecule type" value="Genomic_DNA"/>
</dbReference>
<dbReference type="PANTHER" id="PTHR46696">
    <property type="entry name" value="P450, PUTATIVE (EUROFUNG)-RELATED"/>
    <property type="match status" value="1"/>
</dbReference>
<dbReference type="GO" id="GO:0020037">
    <property type="term" value="F:heme binding"/>
    <property type="evidence" value="ECO:0007669"/>
    <property type="project" value="InterPro"/>
</dbReference>
<dbReference type="PROSITE" id="PS00086">
    <property type="entry name" value="CYTOCHROME_P450"/>
    <property type="match status" value="1"/>
</dbReference>
<evidence type="ECO:0000313" key="6">
    <source>
        <dbReference type="EMBL" id="CAB4684760.1"/>
    </source>
</evidence>
<evidence type="ECO:0000256" key="1">
    <source>
        <dbReference type="ARBA" id="ARBA00010617"/>
    </source>
</evidence>
<dbReference type="GO" id="GO:0005506">
    <property type="term" value="F:iron ion binding"/>
    <property type="evidence" value="ECO:0007669"/>
    <property type="project" value="InterPro"/>
</dbReference>
<sequence>MASNLPVVPLDEDGYWADPYPILAELRENHRTAVTPEGIKAILRWDDAEEIKKRPEFINEGLEYIEARGFKPGDPLYEWRRYSIGALNGEDHRRLRGLVNRALTPKSADKVRPVVRQHVRDLLERHADTGEFDVRQQIRIVPFLSIASFLEISPAEAAEVGQKMQGGGGDAFGPNVTQEIRDRANATFAAAMEFVGQLVESRREEPRDDLLTRLIEAEENGDRLSNEELIVLFTNIFAGAIETTSSVMTSMFLEFARHPDQLELLRSNPDGLVRGAVEEVLRYRPGFYASGNKTTKATELAGLQFEEGEAVTTIIGGPNRDPLRYEDPNRFDITRDPTMWSFTFSMGPHFCLGQALARAELQETALAIAVHTRNLELTGESNWLPRVMVNHVDHCPIRYEFVP</sequence>
<dbReference type="EMBL" id="CAEZTR010000028">
    <property type="protein sequence ID" value="CAB4573270.1"/>
    <property type="molecule type" value="Genomic_DNA"/>
</dbReference>
<dbReference type="InterPro" id="IPR002397">
    <property type="entry name" value="Cyt_P450_B"/>
</dbReference>
<reference evidence="3" key="1">
    <citation type="submission" date="2020-05" db="EMBL/GenBank/DDBJ databases">
        <authorList>
            <person name="Chiriac C."/>
            <person name="Salcher M."/>
            <person name="Ghai R."/>
            <person name="Kavagutti S V."/>
        </authorList>
    </citation>
    <scope>NUCLEOTIDE SEQUENCE</scope>
</reference>